<dbReference type="InterPro" id="IPR036390">
    <property type="entry name" value="WH_DNA-bd_sf"/>
</dbReference>
<dbReference type="PANTHER" id="PTHR30537">
    <property type="entry name" value="HTH-TYPE TRANSCRIPTIONAL REGULATOR"/>
    <property type="match status" value="1"/>
</dbReference>
<dbReference type="InterPro" id="IPR000847">
    <property type="entry name" value="LysR_HTH_N"/>
</dbReference>
<dbReference type="InterPro" id="IPR036388">
    <property type="entry name" value="WH-like_DNA-bd_sf"/>
</dbReference>
<evidence type="ECO:0000256" key="4">
    <source>
        <dbReference type="ARBA" id="ARBA00023163"/>
    </source>
</evidence>
<evidence type="ECO:0000313" key="5">
    <source>
        <dbReference type="EMBL" id="QPM90294.1"/>
    </source>
</evidence>
<dbReference type="Gene3D" id="1.10.10.10">
    <property type="entry name" value="Winged helix-like DNA-binding domain superfamily/Winged helix DNA-binding domain"/>
    <property type="match status" value="1"/>
</dbReference>
<sequence>MNIPPLAALEALDALERAGTLRAAAGAVNLSQSAVSHKLKALEARLGFALTETRGRGIVLTGEARRYVAAVRPALALLRDAHRGVGATRGALDVAVSSGLAATWLAPRLRRFLNLYPEISLTLTSLASGEEVPDCDLWISFTETPPKTAELLLAVAFFPVCSPDFLYDAGGLTPDDLSADMLMHLDDRSDWARWLQVAGPAWAPRGGGLRFTGLLAMYAAAEAGLGICLGDSLTCARSLSSGRLVRPFEEEMPAPAGYWITPPPGGLTAPAAAFAAWIKQEMAG</sequence>
<dbReference type="PROSITE" id="PS50931">
    <property type="entry name" value="HTH_LYSR"/>
    <property type="match status" value="1"/>
</dbReference>
<dbReference type="Proteomes" id="UP000283786">
    <property type="component" value="Chromosome"/>
</dbReference>
<name>A0A418SHV9_9RHOB</name>
<comment type="similarity">
    <text evidence="1">Belongs to the LysR transcriptional regulatory family.</text>
</comment>
<keyword evidence="2" id="KW-0805">Transcription regulation</keyword>
<keyword evidence="3" id="KW-0238">DNA-binding</keyword>
<dbReference type="SUPFAM" id="SSF46785">
    <property type="entry name" value="Winged helix' DNA-binding domain"/>
    <property type="match status" value="1"/>
</dbReference>
<dbReference type="Gene3D" id="3.40.190.10">
    <property type="entry name" value="Periplasmic binding protein-like II"/>
    <property type="match status" value="2"/>
</dbReference>
<dbReference type="EMBL" id="CP060436">
    <property type="protein sequence ID" value="QPM90294.1"/>
    <property type="molecule type" value="Genomic_DNA"/>
</dbReference>
<proteinExistence type="inferred from homology"/>
<dbReference type="KEGG" id="palw:PSAL_015290"/>
<reference evidence="5 6" key="1">
    <citation type="submission" date="2020-08" db="EMBL/GenBank/DDBJ databases">
        <title>Genome sequence of Rhodobacteraceae bacterium Lw-13e.</title>
        <authorList>
            <person name="Poehlein A."/>
            <person name="Wolter L."/>
            <person name="Daniel R."/>
            <person name="Brinkhoff T."/>
        </authorList>
    </citation>
    <scope>NUCLEOTIDE SEQUENCE [LARGE SCALE GENOMIC DNA]</scope>
    <source>
        <strain evidence="5 6">Lw-13e</strain>
    </source>
</reference>
<evidence type="ECO:0000313" key="6">
    <source>
        <dbReference type="Proteomes" id="UP000283786"/>
    </source>
</evidence>
<dbReference type="GO" id="GO:0043565">
    <property type="term" value="F:sequence-specific DNA binding"/>
    <property type="evidence" value="ECO:0007669"/>
    <property type="project" value="TreeGrafter"/>
</dbReference>
<dbReference type="GO" id="GO:0006351">
    <property type="term" value="P:DNA-templated transcription"/>
    <property type="evidence" value="ECO:0007669"/>
    <property type="project" value="TreeGrafter"/>
</dbReference>
<accession>A0A418SHV9</accession>
<dbReference type="InterPro" id="IPR058163">
    <property type="entry name" value="LysR-type_TF_proteobact-type"/>
</dbReference>
<gene>
    <name evidence="5" type="primary">gcvA_3</name>
    <name evidence="5" type="ORF">PSAL_015290</name>
</gene>
<dbReference type="Pfam" id="PF00126">
    <property type="entry name" value="HTH_1"/>
    <property type="match status" value="1"/>
</dbReference>
<evidence type="ECO:0000256" key="3">
    <source>
        <dbReference type="ARBA" id="ARBA00023125"/>
    </source>
</evidence>
<evidence type="ECO:0000256" key="2">
    <source>
        <dbReference type="ARBA" id="ARBA00023015"/>
    </source>
</evidence>
<evidence type="ECO:0000256" key="1">
    <source>
        <dbReference type="ARBA" id="ARBA00009437"/>
    </source>
</evidence>
<keyword evidence="4" id="KW-0804">Transcription</keyword>
<dbReference type="RefSeq" id="WP_196222754.1">
    <property type="nucleotide sequence ID" value="NZ_CP060436.1"/>
</dbReference>
<dbReference type="InterPro" id="IPR005119">
    <property type="entry name" value="LysR_subst-bd"/>
</dbReference>
<dbReference type="SUPFAM" id="SSF53850">
    <property type="entry name" value="Periplasmic binding protein-like II"/>
    <property type="match status" value="1"/>
</dbReference>
<protein>
    <submittedName>
        <fullName evidence="5">Glycine cleavage system transcriptional activator</fullName>
    </submittedName>
</protein>
<keyword evidence="6" id="KW-1185">Reference proteome</keyword>
<dbReference type="AlphaFoldDB" id="A0A418SHV9"/>
<dbReference type="Pfam" id="PF03466">
    <property type="entry name" value="LysR_substrate"/>
    <property type="match status" value="1"/>
</dbReference>
<organism evidence="5 6">
    <name type="scientific">Pseudooceanicola algae</name>
    <dbReference type="NCBI Taxonomy" id="1537215"/>
    <lineage>
        <taxon>Bacteria</taxon>
        <taxon>Pseudomonadati</taxon>
        <taxon>Pseudomonadota</taxon>
        <taxon>Alphaproteobacteria</taxon>
        <taxon>Rhodobacterales</taxon>
        <taxon>Paracoccaceae</taxon>
        <taxon>Pseudooceanicola</taxon>
    </lineage>
</organism>
<dbReference type="PANTHER" id="PTHR30537:SF74">
    <property type="entry name" value="HTH-TYPE TRANSCRIPTIONAL REGULATOR TRPI"/>
    <property type="match status" value="1"/>
</dbReference>
<dbReference type="GO" id="GO:0003700">
    <property type="term" value="F:DNA-binding transcription factor activity"/>
    <property type="evidence" value="ECO:0007669"/>
    <property type="project" value="InterPro"/>
</dbReference>